<feature type="domain" description="MoaB/Mog" evidence="12">
    <location>
        <begin position="188"/>
        <end position="325"/>
    </location>
</feature>
<keyword evidence="9 11" id="KW-0501">Molybdenum cofactor biosynthesis</keyword>
<comment type="similarity">
    <text evidence="4 11">Belongs to the MoeA family.</text>
</comment>
<gene>
    <name evidence="13" type="primary">moeA</name>
    <name evidence="13" type="ORF">CRENPOLYSF2_680011</name>
</gene>
<dbReference type="InterPro" id="IPR005111">
    <property type="entry name" value="MoeA_C_domain_IV"/>
</dbReference>
<dbReference type="GO" id="GO:0046872">
    <property type="term" value="F:metal ion binding"/>
    <property type="evidence" value="ECO:0007669"/>
    <property type="project" value="UniProtKB-UniRule"/>
</dbReference>
<dbReference type="CDD" id="cd00887">
    <property type="entry name" value="MoeA"/>
    <property type="match status" value="1"/>
</dbReference>
<evidence type="ECO:0000256" key="8">
    <source>
        <dbReference type="ARBA" id="ARBA00022842"/>
    </source>
</evidence>
<sequence length="419" mass="45008">MLDACAPKSKPLLTIPEALEKIRLAIQPIQQSETVALNKALGRILAEPIYSPINMPFDRNSAMDGYAFASTNKPGQSAFTLECVGTSWAGRPFQGQLQKGQCVRIFTGAVLPPETDSVIMQEKVQVDGNTILFPEDTKIHQNVREVGEDVEQGRCLISPPKKLTVPDISLLASVGVAEVIVKRALKVAFFSTGDELVPLDQPLTSGKIYDSNRYTLQSLLADVNITATDMGIIPDDKQLLEDSLVAASKAYDIVITTGGASVGEADYVKEILEHCGEVNFWKIAIKPGKPLAFGKIGASYFFGLPGNPVSVMATFQQIVAPALRQLAGESPSKALRITATCNSLLKKAAGRQDFQRGILTQDDDGNFLVVSSGVQGSNILSSLSRANCYIVLPSECTGVNVGEKVIVEPFSLLLGKVRI</sequence>
<dbReference type="PANTHER" id="PTHR10192">
    <property type="entry name" value="MOLYBDOPTERIN BIOSYNTHESIS PROTEIN"/>
    <property type="match status" value="1"/>
</dbReference>
<organism evidence="13 14">
    <name type="scientific">Crenothrix polyspora</name>
    <dbReference type="NCBI Taxonomy" id="360316"/>
    <lineage>
        <taxon>Bacteria</taxon>
        <taxon>Pseudomonadati</taxon>
        <taxon>Pseudomonadota</taxon>
        <taxon>Gammaproteobacteria</taxon>
        <taxon>Methylococcales</taxon>
        <taxon>Crenotrichaceae</taxon>
        <taxon>Crenothrix</taxon>
    </lineage>
</organism>
<accession>A0A1R4HHG5</accession>
<dbReference type="UniPathway" id="UPA00344"/>
<evidence type="ECO:0000256" key="5">
    <source>
        <dbReference type="ARBA" id="ARBA00022505"/>
    </source>
</evidence>
<dbReference type="InterPro" id="IPR036135">
    <property type="entry name" value="MoeA_linker/N_sf"/>
</dbReference>
<dbReference type="InterPro" id="IPR008284">
    <property type="entry name" value="MoCF_biosynth_CS"/>
</dbReference>
<evidence type="ECO:0000259" key="12">
    <source>
        <dbReference type="SMART" id="SM00852"/>
    </source>
</evidence>
<evidence type="ECO:0000256" key="7">
    <source>
        <dbReference type="ARBA" id="ARBA00022723"/>
    </source>
</evidence>
<dbReference type="InterPro" id="IPR005110">
    <property type="entry name" value="MoeA_linker/N"/>
</dbReference>
<keyword evidence="5 11" id="KW-0500">Molybdenum</keyword>
<comment type="catalytic activity">
    <reaction evidence="10">
        <text>adenylyl-molybdopterin + molybdate = Mo-molybdopterin + AMP + H(+)</text>
        <dbReference type="Rhea" id="RHEA:35047"/>
        <dbReference type="ChEBI" id="CHEBI:15378"/>
        <dbReference type="ChEBI" id="CHEBI:36264"/>
        <dbReference type="ChEBI" id="CHEBI:62727"/>
        <dbReference type="ChEBI" id="CHEBI:71302"/>
        <dbReference type="ChEBI" id="CHEBI:456215"/>
        <dbReference type="EC" id="2.10.1.1"/>
    </reaction>
</comment>
<evidence type="ECO:0000256" key="3">
    <source>
        <dbReference type="ARBA" id="ARBA00005046"/>
    </source>
</evidence>
<dbReference type="PROSITE" id="PS01079">
    <property type="entry name" value="MOCF_BIOSYNTHESIS_2"/>
    <property type="match status" value="1"/>
</dbReference>
<dbReference type="EC" id="2.10.1.1" evidence="11"/>
<dbReference type="EMBL" id="FUKJ01000433">
    <property type="protein sequence ID" value="SJM95688.1"/>
    <property type="molecule type" value="Genomic_DNA"/>
</dbReference>
<evidence type="ECO:0000256" key="9">
    <source>
        <dbReference type="ARBA" id="ARBA00023150"/>
    </source>
</evidence>
<dbReference type="GO" id="GO:0006777">
    <property type="term" value="P:Mo-molybdopterin cofactor biosynthetic process"/>
    <property type="evidence" value="ECO:0007669"/>
    <property type="project" value="UniProtKB-UniRule"/>
</dbReference>
<dbReference type="NCBIfam" id="NF045515">
    <property type="entry name" value="Glp_gephyrin"/>
    <property type="match status" value="1"/>
</dbReference>
<evidence type="ECO:0000313" key="14">
    <source>
        <dbReference type="Proteomes" id="UP000195442"/>
    </source>
</evidence>
<comment type="cofactor">
    <cofactor evidence="1 11">
        <name>Mg(2+)</name>
        <dbReference type="ChEBI" id="CHEBI:18420"/>
    </cofactor>
</comment>
<dbReference type="GO" id="GO:0005829">
    <property type="term" value="C:cytosol"/>
    <property type="evidence" value="ECO:0007669"/>
    <property type="project" value="TreeGrafter"/>
</dbReference>
<keyword evidence="14" id="KW-1185">Reference proteome</keyword>
<dbReference type="InterPro" id="IPR038987">
    <property type="entry name" value="MoeA-like"/>
</dbReference>
<keyword evidence="6 11" id="KW-0808">Transferase</keyword>
<dbReference type="NCBIfam" id="TIGR00177">
    <property type="entry name" value="molyb_syn"/>
    <property type="match status" value="1"/>
</dbReference>
<dbReference type="InterPro" id="IPR036688">
    <property type="entry name" value="MoeA_C_domain_IV_sf"/>
</dbReference>
<evidence type="ECO:0000256" key="4">
    <source>
        <dbReference type="ARBA" id="ARBA00010763"/>
    </source>
</evidence>
<dbReference type="SUPFAM" id="SSF53218">
    <property type="entry name" value="Molybdenum cofactor biosynthesis proteins"/>
    <property type="match status" value="1"/>
</dbReference>
<dbReference type="OrthoDB" id="9804758at2"/>
<dbReference type="Gene3D" id="2.40.340.10">
    <property type="entry name" value="MoeA, C-terminal, domain IV"/>
    <property type="match status" value="1"/>
</dbReference>
<dbReference type="RefSeq" id="WP_087148338.1">
    <property type="nucleotide sequence ID" value="NZ_FUKJ01000433.1"/>
</dbReference>
<protein>
    <recommendedName>
        <fullName evidence="11">Molybdopterin molybdenumtransferase</fullName>
        <ecNumber evidence="11">2.10.1.1</ecNumber>
    </recommendedName>
</protein>
<dbReference type="Pfam" id="PF03453">
    <property type="entry name" value="MoeA_N"/>
    <property type="match status" value="1"/>
</dbReference>
<evidence type="ECO:0000313" key="13">
    <source>
        <dbReference type="EMBL" id="SJM95688.1"/>
    </source>
</evidence>
<dbReference type="Pfam" id="PF03454">
    <property type="entry name" value="MoeA_C"/>
    <property type="match status" value="1"/>
</dbReference>
<evidence type="ECO:0000256" key="6">
    <source>
        <dbReference type="ARBA" id="ARBA00022679"/>
    </source>
</evidence>
<proteinExistence type="inferred from homology"/>
<dbReference type="AlphaFoldDB" id="A0A1R4HHG5"/>
<dbReference type="FunFam" id="3.40.980.10:FF:000004">
    <property type="entry name" value="Molybdopterin molybdenumtransferase"/>
    <property type="match status" value="1"/>
</dbReference>
<evidence type="ECO:0000256" key="11">
    <source>
        <dbReference type="RuleBase" id="RU365090"/>
    </source>
</evidence>
<name>A0A1R4HHG5_9GAMM</name>
<dbReference type="Gene3D" id="2.170.190.11">
    <property type="entry name" value="Molybdopterin biosynthesis moea protein, domain 3"/>
    <property type="match status" value="1"/>
</dbReference>
<keyword evidence="7 11" id="KW-0479">Metal-binding</keyword>
<dbReference type="SUPFAM" id="SSF63882">
    <property type="entry name" value="MoeA N-terminal region -like"/>
    <property type="match status" value="1"/>
</dbReference>
<dbReference type="SMART" id="SM00852">
    <property type="entry name" value="MoCF_biosynth"/>
    <property type="match status" value="1"/>
</dbReference>
<dbReference type="InterPro" id="IPR036425">
    <property type="entry name" value="MoaB/Mog-like_dom_sf"/>
</dbReference>
<reference evidence="14" key="1">
    <citation type="submission" date="2017-02" db="EMBL/GenBank/DDBJ databases">
        <authorList>
            <person name="Daims H."/>
        </authorList>
    </citation>
    <scope>NUCLEOTIDE SEQUENCE [LARGE SCALE GENOMIC DNA]</scope>
</reference>
<dbReference type="SUPFAM" id="SSF63867">
    <property type="entry name" value="MoeA C-terminal domain-like"/>
    <property type="match status" value="1"/>
</dbReference>
<dbReference type="InterPro" id="IPR001453">
    <property type="entry name" value="MoaB/Mog_dom"/>
</dbReference>
<dbReference type="Gene3D" id="3.40.980.10">
    <property type="entry name" value="MoaB/Mog-like domain"/>
    <property type="match status" value="1"/>
</dbReference>
<comment type="pathway">
    <text evidence="3 11">Cofactor biosynthesis; molybdopterin biosynthesis.</text>
</comment>
<dbReference type="PANTHER" id="PTHR10192:SF5">
    <property type="entry name" value="GEPHYRIN"/>
    <property type="match status" value="1"/>
</dbReference>
<evidence type="ECO:0000256" key="2">
    <source>
        <dbReference type="ARBA" id="ARBA00002901"/>
    </source>
</evidence>
<dbReference type="Gene3D" id="3.90.105.10">
    <property type="entry name" value="Molybdopterin biosynthesis moea protein, domain 2"/>
    <property type="match status" value="1"/>
</dbReference>
<dbReference type="Proteomes" id="UP000195442">
    <property type="component" value="Unassembled WGS sequence"/>
</dbReference>
<dbReference type="Pfam" id="PF00994">
    <property type="entry name" value="MoCF_biosynth"/>
    <property type="match status" value="1"/>
</dbReference>
<keyword evidence="8 11" id="KW-0460">Magnesium</keyword>
<evidence type="ECO:0000256" key="1">
    <source>
        <dbReference type="ARBA" id="ARBA00001946"/>
    </source>
</evidence>
<dbReference type="GO" id="GO:0061599">
    <property type="term" value="F:molybdopterin molybdotransferase activity"/>
    <property type="evidence" value="ECO:0007669"/>
    <property type="project" value="UniProtKB-UniRule"/>
</dbReference>
<comment type="function">
    <text evidence="2 11">Catalyzes the insertion of molybdate into adenylated molybdopterin with the concomitant release of AMP.</text>
</comment>
<evidence type="ECO:0000256" key="10">
    <source>
        <dbReference type="ARBA" id="ARBA00047317"/>
    </source>
</evidence>